<evidence type="ECO:0000313" key="4">
    <source>
        <dbReference type="Proteomes" id="UP000057043"/>
    </source>
</evidence>
<gene>
    <name evidence="1" type="ORF">XD72_0839</name>
    <name evidence="2" type="ORF">XE07_0784</name>
</gene>
<accession>A0A101FV18</accession>
<evidence type="ECO:0000313" key="2">
    <source>
        <dbReference type="EMBL" id="KUK96833.1"/>
    </source>
</evidence>
<reference evidence="3 4" key="2">
    <citation type="journal article" date="2015" name="MBio">
        <title>Genome-Resolved Metagenomic Analysis Reveals Roles for Candidate Phyla and Other Microbial Community Members in Biogeochemical Transformations in Oil Reservoirs.</title>
        <authorList>
            <person name="Hu P."/>
            <person name="Tom L."/>
            <person name="Singh A."/>
            <person name="Thomas B.C."/>
            <person name="Baker B.J."/>
            <person name="Piceno Y.M."/>
            <person name="Andersen G.L."/>
            <person name="Banfield J.F."/>
        </authorList>
    </citation>
    <scope>NUCLEOTIDE SEQUENCE [LARGE SCALE GENOMIC DNA]</scope>
    <source>
        <strain evidence="1">57_489</strain>
    </source>
</reference>
<protein>
    <submittedName>
        <fullName evidence="1">Uncharacterized protein</fullName>
    </submittedName>
</protein>
<evidence type="ECO:0000313" key="1">
    <source>
        <dbReference type="EMBL" id="KUK44804.1"/>
    </source>
</evidence>
<proteinExistence type="predicted"/>
<sequence length="52" mass="5935">MKDVFREHQTEVAKKTLQASAEVLEVTGGMSKSQAAVLLAYEGKRWKKRSRR</sequence>
<dbReference type="AlphaFoldDB" id="A0A101FV18"/>
<dbReference type="Proteomes" id="UP000053961">
    <property type="component" value="Unassembled WGS sequence"/>
</dbReference>
<comment type="caution">
    <text evidence="1">The sequence shown here is derived from an EMBL/GenBank/DDBJ whole genome shotgun (WGS) entry which is preliminary data.</text>
</comment>
<dbReference type="Proteomes" id="UP000057043">
    <property type="component" value="Unassembled WGS sequence"/>
</dbReference>
<name>A0A101FV18_9EURY</name>
<dbReference type="PATRIC" id="fig|301375.6.peg.2086"/>
<reference evidence="2" key="1">
    <citation type="journal article" date="2015" name="MBio">
        <title>Genome-resolved metagenomic analysis reveals roles for candidate phyla and other microbial community members in biogeochemical transformations in oil reservoirs.</title>
        <authorList>
            <person name="Hu P."/>
            <person name="Tom L."/>
            <person name="Singh A."/>
            <person name="Thomas B.C."/>
            <person name="Baker B.J."/>
            <person name="Piceno Y.M."/>
            <person name="Andersen G.L."/>
            <person name="Banfield J.F."/>
        </authorList>
    </citation>
    <scope>NUCLEOTIDE SEQUENCE [LARGE SCALE GENOMIC DNA]</scope>
    <source>
        <strain evidence="2">56_747</strain>
    </source>
</reference>
<dbReference type="EMBL" id="LGFT01000015">
    <property type="protein sequence ID" value="KUK44804.1"/>
    <property type="molecule type" value="Genomic_DNA"/>
</dbReference>
<dbReference type="EMBL" id="LGHB01000007">
    <property type="protein sequence ID" value="KUK96833.1"/>
    <property type="molecule type" value="Genomic_DNA"/>
</dbReference>
<evidence type="ECO:0000313" key="3">
    <source>
        <dbReference type="Proteomes" id="UP000053961"/>
    </source>
</evidence>
<organism evidence="1 4">
    <name type="scientific">Methanothrix harundinacea</name>
    <dbReference type="NCBI Taxonomy" id="301375"/>
    <lineage>
        <taxon>Archaea</taxon>
        <taxon>Methanobacteriati</taxon>
        <taxon>Methanobacteriota</taxon>
        <taxon>Stenosarchaea group</taxon>
        <taxon>Methanomicrobia</taxon>
        <taxon>Methanotrichales</taxon>
        <taxon>Methanotrichaceae</taxon>
        <taxon>Methanothrix</taxon>
    </lineage>
</organism>